<feature type="binding site" evidence="12">
    <location>
        <position position="237"/>
    </location>
    <ligand>
        <name>NADP(+)</name>
        <dbReference type="ChEBI" id="CHEBI:58349"/>
    </ligand>
</feature>
<dbReference type="FunFam" id="3.40.50.10860:FF:000005">
    <property type="entry name" value="C-1-tetrahydrofolate synthase, cytoplasmic, putative"/>
    <property type="match status" value="1"/>
</dbReference>
<dbReference type="GO" id="GO:0004477">
    <property type="term" value="F:methenyltetrahydrofolate cyclohydrolase activity"/>
    <property type="evidence" value="ECO:0007669"/>
    <property type="project" value="UniProtKB-UniRule"/>
</dbReference>
<name>A0A087VUN5_9BIFI</name>
<dbReference type="PANTHER" id="PTHR48099:SF5">
    <property type="entry name" value="C-1-TETRAHYDROFOLATE SYNTHASE, CYTOPLASMIC"/>
    <property type="match status" value="1"/>
</dbReference>
<protein>
    <recommendedName>
        <fullName evidence="12">Bifunctional protein FolD</fullName>
    </recommendedName>
    <domain>
        <recommendedName>
            <fullName evidence="12">Methylenetetrahydrofolate dehydrogenase</fullName>
            <ecNumber evidence="12">1.5.1.5</ecNumber>
        </recommendedName>
    </domain>
    <domain>
        <recommendedName>
            <fullName evidence="12">Methenyltetrahydrofolate cyclohydrolase</fullName>
            <ecNumber evidence="12">3.5.4.9</ecNumber>
        </recommendedName>
    </domain>
</protein>
<keyword evidence="16" id="KW-1185">Reference proteome</keyword>
<keyword evidence="10 12" id="KW-0486">Methionine biosynthesis</keyword>
<evidence type="ECO:0000256" key="11">
    <source>
        <dbReference type="ARBA" id="ARBA00023268"/>
    </source>
</evidence>
<evidence type="ECO:0000256" key="7">
    <source>
        <dbReference type="ARBA" id="ARBA00022857"/>
    </source>
</evidence>
<dbReference type="SUPFAM" id="SSF51735">
    <property type="entry name" value="NAD(P)-binding Rossmann-fold domains"/>
    <property type="match status" value="1"/>
</dbReference>
<dbReference type="Gene3D" id="3.40.50.720">
    <property type="entry name" value="NAD(P)-binding Rossmann-like Domain"/>
    <property type="match status" value="1"/>
</dbReference>
<keyword evidence="3 12" id="KW-0554">One-carbon metabolism</keyword>
<dbReference type="InterPro" id="IPR036291">
    <property type="entry name" value="NAD(P)-bd_dom_sf"/>
</dbReference>
<comment type="catalytic activity">
    <reaction evidence="12">
        <text>(6R)-5,10-methylene-5,6,7,8-tetrahydrofolate + NADP(+) = (6R)-5,10-methenyltetrahydrofolate + NADPH</text>
        <dbReference type="Rhea" id="RHEA:22812"/>
        <dbReference type="ChEBI" id="CHEBI:15636"/>
        <dbReference type="ChEBI" id="CHEBI:57455"/>
        <dbReference type="ChEBI" id="CHEBI:57783"/>
        <dbReference type="ChEBI" id="CHEBI:58349"/>
        <dbReference type="EC" id="1.5.1.5"/>
    </reaction>
</comment>
<keyword evidence="5 12" id="KW-0658">Purine biosynthesis</keyword>
<dbReference type="InterPro" id="IPR000672">
    <property type="entry name" value="THF_DH/CycHdrlase"/>
</dbReference>
<dbReference type="EC" id="3.5.4.9" evidence="12"/>
<accession>A0A087VUN5</accession>
<keyword evidence="7 12" id="KW-0521">NADP</keyword>
<feature type="domain" description="Tetrahydrofolate dehydrogenase/cyclohydrolase catalytic" evidence="13">
    <location>
        <begin position="6"/>
        <end position="120"/>
    </location>
</feature>
<evidence type="ECO:0000256" key="12">
    <source>
        <dbReference type="HAMAP-Rule" id="MF_01576"/>
    </source>
</evidence>
<dbReference type="Pfam" id="PF02882">
    <property type="entry name" value="THF_DHG_CYH_C"/>
    <property type="match status" value="1"/>
</dbReference>
<comment type="caution">
    <text evidence="12">Lacks conserved residue(s) required for the propagation of feature annotation.</text>
</comment>
<dbReference type="InterPro" id="IPR020631">
    <property type="entry name" value="THF_DH/CycHdrlase_NAD-bd_dom"/>
</dbReference>
<evidence type="ECO:0000256" key="8">
    <source>
        <dbReference type="ARBA" id="ARBA00023002"/>
    </source>
</evidence>
<comment type="pathway">
    <text evidence="1 12">One-carbon metabolism; tetrahydrofolate interconversion.</text>
</comment>
<dbReference type="GO" id="GO:0005829">
    <property type="term" value="C:cytosol"/>
    <property type="evidence" value="ECO:0007669"/>
    <property type="project" value="TreeGrafter"/>
</dbReference>
<dbReference type="RefSeq" id="WP_033490206.1">
    <property type="nucleotide sequence ID" value="NZ_CP006018.1"/>
</dbReference>
<dbReference type="NCBIfam" id="NF010789">
    <property type="entry name" value="PRK14193.1"/>
    <property type="match status" value="1"/>
</dbReference>
<dbReference type="GO" id="GO:0000105">
    <property type="term" value="P:L-histidine biosynthetic process"/>
    <property type="evidence" value="ECO:0007669"/>
    <property type="project" value="UniProtKB-KW"/>
</dbReference>
<evidence type="ECO:0000313" key="15">
    <source>
        <dbReference type="EMBL" id="AIC92008.1"/>
    </source>
</evidence>
<dbReference type="SUPFAM" id="SSF53223">
    <property type="entry name" value="Aminoacid dehydrogenase-like, N-terminal domain"/>
    <property type="match status" value="1"/>
</dbReference>
<dbReference type="InterPro" id="IPR020630">
    <property type="entry name" value="THF_DH/CycHdrlase_cat_dom"/>
</dbReference>
<comment type="catalytic activity">
    <reaction evidence="12">
        <text>(6R)-5,10-methenyltetrahydrofolate + H2O = (6R)-10-formyltetrahydrofolate + H(+)</text>
        <dbReference type="Rhea" id="RHEA:23700"/>
        <dbReference type="ChEBI" id="CHEBI:15377"/>
        <dbReference type="ChEBI" id="CHEBI:15378"/>
        <dbReference type="ChEBI" id="CHEBI:57455"/>
        <dbReference type="ChEBI" id="CHEBI:195366"/>
        <dbReference type="EC" id="3.5.4.9"/>
    </reaction>
</comment>
<dbReference type="HOGENOM" id="CLU_034045_3_0_11"/>
<comment type="subunit">
    <text evidence="2 12">Homodimer.</text>
</comment>
<evidence type="ECO:0000256" key="10">
    <source>
        <dbReference type="ARBA" id="ARBA00023167"/>
    </source>
</evidence>
<dbReference type="GO" id="GO:0009086">
    <property type="term" value="P:methionine biosynthetic process"/>
    <property type="evidence" value="ECO:0007669"/>
    <property type="project" value="UniProtKB-KW"/>
</dbReference>
<dbReference type="GO" id="GO:0004488">
    <property type="term" value="F:methylenetetrahydrofolate dehydrogenase (NADP+) activity"/>
    <property type="evidence" value="ECO:0007669"/>
    <property type="project" value="UniProtKB-UniRule"/>
</dbReference>
<dbReference type="EC" id="1.5.1.5" evidence="12"/>
<evidence type="ECO:0000259" key="13">
    <source>
        <dbReference type="Pfam" id="PF00763"/>
    </source>
</evidence>
<sequence length="309" mass="32899">MTALRLDGKAAAAQVKEDLRQRVERLAAQGSRPGLGTILVGNDPGSVKYVEGKHKDCQEVGIRSIRVDLPGDAGFDRIVEAVRSLNANPDCTGYIVQLPLPKGVDPTAIIEEIDPGKDADGMHPYNLGQLVLHTDGKVNTPLPCTPRGILWLLDHHGIDLNGKEVCVLGRGLTVGRTVGLMLTNRSINATVTLCHTGTADPGSAMRRADLIIAAVGQAGFVKPADVKPGAVLVDVGVSRVWDEDQGRWRIKGDVDPAAREVCSAYTPNPGGIGPMTRAMLLANVVDAAEREVRMRPTGKPQRDTPGSLR</sequence>
<dbReference type="PRINTS" id="PR00085">
    <property type="entry name" value="THFDHDRGNASE"/>
</dbReference>
<evidence type="ECO:0000256" key="6">
    <source>
        <dbReference type="ARBA" id="ARBA00022801"/>
    </source>
</evidence>
<keyword evidence="4 12" id="KW-0028">Amino-acid biosynthesis</keyword>
<keyword evidence="9 12" id="KW-0368">Histidine biosynthesis</keyword>
<dbReference type="Gene3D" id="3.40.50.10860">
    <property type="entry name" value="Leucine Dehydrogenase, chain A, domain 1"/>
    <property type="match status" value="1"/>
</dbReference>
<dbReference type="EMBL" id="CP006018">
    <property type="protein sequence ID" value="AIC92008.1"/>
    <property type="molecule type" value="Genomic_DNA"/>
</dbReference>
<reference evidence="15 16" key="1">
    <citation type="journal article" date="2014" name="Appl. Environ. Microbiol.">
        <title>Genomic encyclopedia of type strains of the genus Bifidobacterium.</title>
        <authorList>
            <person name="Milani C."/>
            <person name="Lugli G.A."/>
            <person name="Duranti S."/>
            <person name="Turroni F."/>
            <person name="Bottacini F."/>
            <person name="Mangifesta M."/>
            <person name="Sanchez B."/>
            <person name="Viappiani A."/>
            <person name="Mancabelli L."/>
            <person name="Taminiau B."/>
            <person name="Delcenserie V."/>
            <person name="Barrangou R."/>
            <person name="Margolles A."/>
            <person name="van Sinderen D."/>
            <person name="Ventura M."/>
        </authorList>
    </citation>
    <scope>NUCLEOTIDE SEQUENCE [LARGE SCALE GENOMIC DNA]</scope>
    <source>
        <strain evidence="15 16">LMG 11587</strain>
    </source>
</reference>
<evidence type="ECO:0000256" key="1">
    <source>
        <dbReference type="ARBA" id="ARBA00004777"/>
    </source>
</evidence>
<proteinExistence type="inferred from homology"/>
<keyword evidence="6 12" id="KW-0378">Hydrolase</keyword>
<dbReference type="InterPro" id="IPR046346">
    <property type="entry name" value="Aminoacid_DH-like_N_sf"/>
</dbReference>
<feature type="domain" description="Tetrahydrofolate dehydrogenase/cyclohydrolase NAD(P)-binding" evidence="14">
    <location>
        <begin position="143"/>
        <end position="291"/>
    </location>
</feature>
<dbReference type="PANTHER" id="PTHR48099">
    <property type="entry name" value="C-1-TETRAHYDROFOLATE SYNTHASE, CYTOPLASMIC-RELATED"/>
    <property type="match status" value="1"/>
</dbReference>
<keyword evidence="8 12" id="KW-0560">Oxidoreductase</keyword>
<dbReference type="GO" id="GO:0035999">
    <property type="term" value="P:tetrahydrofolate interconversion"/>
    <property type="evidence" value="ECO:0007669"/>
    <property type="project" value="UniProtKB-UniRule"/>
</dbReference>
<evidence type="ECO:0000256" key="4">
    <source>
        <dbReference type="ARBA" id="ARBA00022605"/>
    </source>
</evidence>
<organism evidence="15 16">
    <name type="scientific">Bifidobacterium [indicum] DSM 20214 = LMG 11587</name>
    <dbReference type="NCBI Taxonomy" id="1341694"/>
    <lineage>
        <taxon>Bacteria</taxon>
        <taxon>Bacillati</taxon>
        <taxon>Actinomycetota</taxon>
        <taxon>Actinomycetes</taxon>
        <taxon>Bifidobacteriales</taxon>
        <taxon>Bifidobacteriaceae</taxon>
        <taxon>Bifidobacterium</taxon>
    </lineage>
</organism>
<evidence type="ECO:0000313" key="16">
    <source>
        <dbReference type="Proteomes" id="UP000028569"/>
    </source>
</evidence>
<keyword evidence="11 12" id="KW-0511">Multifunctional enzyme</keyword>
<gene>
    <name evidence="12" type="primary">folD</name>
    <name evidence="15" type="ORF">BINDI_0736</name>
</gene>
<dbReference type="Proteomes" id="UP000028569">
    <property type="component" value="Chromosome"/>
</dbReference>
<evidence type="ECO:0000259" key="14">
    <source>
        <dbReference type="Pfam" id="PF02882"/>
    </source>
</evidence>
<dbReference type="UniPathway" id="UPA00193"/>
<evidence type="ECO:0000256" key="2">
    <source>
        <dbReference type="ARBA" id="ARBA00011738"/>
    </source>
</evidence>
<evidence type="ECO:0000256" key="3">
    <source>
        <dbReference type="ARBA" id="ARBA00022563"/>
    </source>
</evidence>
<dbReference type="AlphaFoldDB" id="A0A087VUN5"/>
<dbReference type="HAMAP" id="MF_01576">
    <property type="entry name" value="THF_DHG_CYH"/>
    <property type="match status" value="1"/>
</dbReference>
<dbReference type="GO" id="GO:0006164">
    <property type="term" value="P:purine nucleotide biosynthetic process"/>
    <property type="evidence" value="ECO:0007669"/>
    <property type="project" value="UniProtKB-KW"/>
</dbReference>
<dbReference type="KEGG" id="bii:BINDI_0736"/>
<evidence type="ECO:0000256" key="5">
    <source>
        <dbReference type="ARBA" id="ARBA00022755"/>
    </source>
</evidence>
<evidence type="ECO:0000256" key="9">
    <source>
        <dbReference type="ARBA" id="ARBA00023102"/>
    </source>
</evidence>
<dbReference type="Pfam" id="PF00763">
    <property type="entry name" value="THF_DHG_CYH"/>
    <property type="match status" value="1"/>
</dbReference>
<dbReference type="CDD" id="cd01080">
    <property type="entry name" value="NAD_bind_m-THF_DH_Cyclohyd"/>
    <property type="match status" value="1"/>
</dbReference>
<comment type="function">
    <text evidence="12">Catalyzes the oxidation of 5,10-methylenetetrahydrofolate to 5,10-methenyltetrahydrofolate and then the hydrolysis of 5,10-methenyltetrahydrofolate to 10-formyltetrahydrofolate.</text>
</comment>
<comment type="similarity">
    <text evidence="12">Belongs to the tetrahydrofolate dehydrogenase/cyclohydrolase family.</text>
</comment>
<feature type="binding site" evidence="12">
    <location>
        <begin position="169"/>
        <end position="171"/>
    </location>
    <ligand>
        <name>NADP(+)</name>
        <dbReference type="ChEBI" id="CHEBI:58349"/>
    </ligand>
</feature>